<feature type="compositionally biased region" description="Low complexity" evidence="8">
    <location>
        <begin position="84"/>
        <end position="94"/>
    </location>
</feature>
<dbReference type="Gene3D" id="3.40.50.300">
    <property type="entry name" value="P-loop containing nucleotide triphosphate hydrolases"/>
    <property type="match status" value="1"/>
</dbReference>
<evidence type="ECO:0000256" key="7">
    <source>
        <dbReference type="PROSITE-ProRule" id="PRU01050"/>
    </source>
</evidence>
<comment type="function">
    <text evidence="6">An essential GTPase that binds both GDP and GTP, with rapid nucleotide exchange. Plays a role in 16S rRNA processing and 30S ribosomal subunit biogenesis and possibly also in cell cycle regulation and energy metabolism.</text>
</comment>
<keyword evidence="4 6" id="KW-0694">RNA-binding</keyword>
<comment type="caution">
    <text evidence="10">The sequence shown here is derived from an EMBL/GenBank/DDBJ whole genome shotgun (WGS) entry which is preliminary data.</text>
</comment>
<keyword evidence="6" id="KW-0472">Membrane</keyword>
<dbReference type="NCBIfam" id="TIGR00436">
    <property type="entry name" value="era"/>
    <property type="match status" value="1"/>
</dbReference>
<dbReference type="PROSITE" id="PS51713">
    <property type="entry name" value="G_ERA"/>
    <property type="match status" value="1"/>
</dbReference>
<dbReference type="PANTHER" id="PTHR42698">
    <property type="entry name" value="GTPASE ERA"/>
    <property type="match status" value="1"/>
</dbReference>
<feature type="region of interest" description="Disordered" evidence="8">
    <location>
        <begin position="1"/>
        <end position="227"/>
    </location>
</feature>
<keyword evidence="6" id="KW-0690">Ribosome biogenesis</keyword>
<dbReference type="InterPro" id="IPR009019">
    <property type="entry name" value="KH_sf_prok-type"/>
</dbReference>
<feature type="region of interest" description="G3" evidence="7">
    <location>
        <begin position="275"/>
        <end position="278"/>
    </location>
</feature>
<evidence type="ECO:0000256" key="6">
    <source>
        <dbReference type="HAMAP-Rule" id="MF_00367"/>
    </source>
</evidence>
<dbReference type="InterPro" id="IPR027417">
    <property type="entry name" value="P-loop_NTPase"/>
</dbReference>
<dbReference type="InterPro" id="IPR015946">
    <property type="entry name" value="KH_dom-like_a/b"/>
</dbReference>
<evidence type="ECO:0000256" key="8">
    <source>
        <dbReference type="SAM" id="MobiDB-lite"/>
    </source>
</evidence>
<dbReference type="EMBL" id="SSMQ01000025">
    <property type="protein sequence ID" value="TKD04393.1"/>
    <property type="molecule type" value="Genomic_DNA"/>
</dbReference>
<dbReference type="PANTHER" id="PTHR42698:SF1">
    <property type="entry name" value="GTPASE ERA, MITOCHONDRIAL"/>
    <property type="match status" value="1"/>
</dbReference>
<dbReference type="AlphaFoldDB" id="A0A4U1J9B3"/>
<feature type="binding site" evidence="6">
    <location>
        <begin position="228"/>
        <end position="235"/>
    </location>
    <ligand>
        <name>GTP</name>
        <dbReference type="ChEBI" id="CHEBI:37565"/>
    </ligand>
</feature>
<dbReference type="GO" id="GO:0005525">
    <property type="term" value="F:GTP binding"/>
    <property type="evidence" value="ECO:0007669"/>
    <property type="project" value="UniProtKB-UniRule"/>
</dbReference>
<dbReference type="InterPro" id="IPR004044">
    <property type="entry name" value="KH_dom_type_2"/>
</dbReference>
<feature type="domain" description="Era-type G" evidence="9">
    <location>
        <begin position="220"/>
        <end position="404"/>
    </location>
</feature>
<feature type="region of interest" description="Disordered" evidence="8">
    <location>
        <begin position="547"/>
        <end position="598"/>
    </location>
</feature>
<dbReference type="GO" id="GO:0005886">
    <property type="term" value="C:plasma membrane"/>
    <property type="evidence" value="ECO:0007669"/>
    <property type="project" value="UniProtKB-SubCell"/>
</dbReference>
<feature type="compositionally biased region" description="Basic and acidic residues" evidence="8">
    <location>
        <begin position="10"/>
        <end position="53"/>
    </location>
</feature>
<dbReference type="HAMAP" id="MF_00367">
    <property type="entry name" value="GTPase_Era"/>
    <property type="match status" value="1"/>
</dbReference>
<feature type="binding site" evidence="6">
    <location>
        <begin position="353"/>
        <end position="356"/>
    </location>
    <ligand>
        <name>GTP</name>
        <dbReference type="ChEBI" id="CHEBI:37565"/>
    </ligand>
</feature>
<evidence type="ECO:0000259" key="9">
    <source>
        <dbReference type="PROSITE" id="PS51713"/>
    </source>
</evidence>
<keyword evidence="6" id="KW-1003">Cell membrane</keyword>
<protein>
    <recommendedName>
        <fullName evidence="2 6">GTPase Era</fullName>
    </recommendedName>
</protein>
<dbReference type="GO" id="GO:0005829">
    <property type="term" value="C:cytosol"/>
    <property type="evidence" value="ECO:0007669"/>
    <property type="project" value="TreeGrafter"/>
</dbReference>
<dbReference type="SUPFAM" id="SSF54814">
    <property type="entry name" value="Prokaryotic type KH domain (KH-domain type II)"/>
    <property type="match status" value="1"/>
</dbReference>
<dbReference type="CDD" id="cd22534">
    <property type="entry name" value="KH-II_Era"/>
    <property type="match status" value="1"/>
</dbReference>
<evidence type="ECO:0000256" key="4">
    <source>
        <dbReference type="ARBA" id="ARBA00022884"/>
    </source>
</evidence>
<dbReference type="InterPro" id="IPR006073">
    <property type="entry name" value="GTP-bd"/>
</dbReference>
<evidence type="ECO:0000256" key="2">
    <source>
        <dbReference type="ARBA" id="ARBA00020484"/>
    </source>
</evidence>
<gene>
    <name evidence="6" type="primary">era</name>
    <name evidence="10" type="ORF">E8A74_23845</name>
</gene>
<feature type="region of interest" description="G1" evidence="7">
    <location>
        <begin position="228"/>
        <end position="235"/>
    </location>
</feature>
<name>A0A4U1J9B3_9BACT</name>
<keyword evidence="5 6" id="KW-0342">GTP-binding</keyword>
<feature type="binding site" evidence="6">
    <location>
        <begin position="275"/>
        <end position="279"/>
    </location>
    <ligand>
        <name>GTP</name>
        <dbReference type="ChEBI" id="CHEBI:37565"/>
    </ligand>
</feature>
<dbReference type="GO" id="GO:0000028">
    <property type="term" value="P:ribosomal small subunit assembly"/>
    <property type="evidence" value="ECO:0007669"/>
    <property type="project" value="TreeGrafter"/>
</dbReference>
<dbReference type="CDD" id="cd04163">
    <property type="entry name" value="Era"/>
    <property type="match status" value="1"/>
</dbReference>
<evidence type="ECO:0000256" key="3">
    <source>
        <dbReference type="ARBA" id="ARBA00022741"/>
    </source>
</evidence>
<feature type="region of interest" description="G5" evidence="7">
    <location>
        <begin position="383"/>
        <end position="385"/>
    </location>
</feature>
<keyword evidence="6" id="KW-0699">rRNA-binding</keyword>
<dbReference type="InterPro" id="IPR005225">
    <property type="entry name" value="Small_GTP-bd"/>
</dbReference>
<dbReference type="GO" id="GO:0070181">
    <property type="term" value="F:small ribosomal subunit rRNA binding"/>
    <property type="evidence" value="ECO:0007669"/>
    <property type="project" value="UniProtKB-UniRule"/>
</dbReference>
<dbReference type="InterPro" id="IPR030388">
    <property type="entry name" value="G_ERA_dom"/>
</dbReference>
<feature type="region of interest" description="G2" evidence="7">
    <location>
        <begin position="254"/>
        <end position="258"/>
    </location>
</feature>
<evidence type="ECO:0000256" key="1">
    <source>
        <dbReference type="ARBA" id="ARBA00007921"/>
    </source>
</evidence>
<dbReference type="SUPFAM" id="SSF52540">
    <property type="entry name" value="P-loop containing nucleoside triphosphate hydrolases"/>
    <property type="match status" value="1"/>
</dbReference>
<feature type="compositionally biased region" description="Basic and acidic residues" evidence="8">
    <location>
        <begin position="95"/>
        <end position="164"/>
    </location>
</feature>
<evidence type="ECO:0000256" key="5">
    <source>
        <dbReference type="ARBA" id="ARBA00023134"/>
    </source>
</evidence>
<proteinExistence type="inferred from homology"/>
<evidence type="ECO:0000313" key="11">
    <source>
        <dbReference type="Proteomes" id="UP000309215"/>
    </source>
</evidence>
<dbReference type="Pfam" id="PF01926">
    <property type="entry name" value="MMR_HSR1"/>
    <property type="match status" value="1"/>
</dbReference>
<dbReference type="InterPro" id="IPR005662">
    <property type="entry name" value="GTPase_Era-like"/>
</dbReference>
<dbReference type="GO" id="GO:0003924">
    <property type="term" value="F:GTPase activity"/>
    <property type="evidence" value="ECO:0007669"/>
    <property type="project" value="UniProtKB-UniRule"/>
</dbReference>
<dbReference type="NCBIfam" id="TIGR00231">
    <property type="entry name" value="small_GTP"/>
    <property type="match status" value="1"/>
</dbReference>
<comment type="subunit">
    <text evidence="6">Monomer.</text>
</comment>
<accession>A0A4U1J9B3</accession>
<reference evidence="10 11" key="1">
    <citation type="submission" date="2019-04" db="EMBL/GenBank/DDBJ databases">
        <authorList>
            <person name="Li Y."/>
            <person name="Wang J."/>
        </authorList>
    </citation>
    <scope>NUCLEOTIDE SEQUENCE [LARGE SCALE GENOMIC DNA]</scope>
    <source>
        <strain evidence="10 11">DSM 14668</strain>
    </source>
</reference>
<comment type="subcellular location">
    <subcellularLocation>
        <location evidence="6">Cytoplasm</location>
    </subcellularLocation>
    <subcellularLocation>
        <location evidence="6">Cell membrane</location>
        <topology evidence="6">Peripheral membrane protein</topology>
    </subcellularLocation>
</comment>
<evidence type="ECO:0000313" key="10">
    <source>
        <dbReference type="EMBL" id="TKD04393.1"/>
    </source>
</evidence>
<organism evidence="10 11">
    <name type="scientific">Polyangium fumosum</name>
    <dbReference type="NCBI Taxonomy" id="889272"/>
    <lineage>
        <taxon>Bacteria</taxon>
        <taxon>Pseudomonadati</taxon>
        <taxon>Myxococcota</taxon>
        <taxon>Polyangia</taxon>
        <taxon>Polyangiales</taxon>
        <taxon>Polyangiaceae</taxon>
        <taxon>Polyangium</taxon>
    </lineage>
</organism>
<keyword evidence="6" id="KW-0963">Cytoplasm</keyword>
<dbReference type="Pfam" id="PF07650">
    <property type="entry name" value="KH_2"/>
    <property type="match status" value="1"/>
</dbReference>
<feature type="compositionally biased region" description="Acidic residues" evidence="8">
    <location>
        <begin position="549"/>
        <end position="598"/>
    </location>
</feature>
<dbReference type="OrthoDB" id="9805918at2"/>
<dbReference type="PRINTS" id="PR00326">
    <property type="entry name" value="GTP1OBG"/>
</dbReference>
<dbReference type="Proteomes" id="UP000309215">
    <property type="component" value="Unassembled WGS sequence"/>
</dbReference>
<keyword evidence="3 6" id="KW-0547">Nucleotide-binding</keyword>
<feature type="region of interest" description="G4" evidence="7">
    <location>
        <begin position="353"/>
        <end position="356"/>
    </location>
</feature>
<dbReference type="GO" id="GO:0043024">
    <property type="term" value="F:ribosomal small subunit binding"/>
    <property type="evidence" value="ECO:0007669"/>
    <property type="project" value="TreeGrafter"/>
</dbReference>
<dbReference type="NCBIfam" id="NF000908">
    <property type="entry name" value="PRK00089.1"/>
    <property type="match status" value="1"/>
</dbReference>
<comment type="similarity">
    <text evidence="1 6 7">Belongs to the TRAFAC class TrmE-Era-EngA-EngB-Septin-like GTPase superfamily. Era GTPase family.</text>
</comment>
<dbReference type="Gene3D" id="3.30.300.20">
    <property type="match status" value="1"/>
</dbReference>
<sequence>MLSRRAVKSRRAEPRAERPGREPEAARERPSHDERAGASPQRESRGPRPERGRGGGRPGEATRGAKGKPRVEEGRGQGPGPRGKGPATKGAPPGRGERGARPDTRGERGARPDTRGERGARPDTRGERGARPDTRGEKGARPDARGERGARPDARGERGARPDTRGAAARPGAPARGGRPATTDDLTRGPRGGTGAGRRTDAPRPRPVPRPAPEAIGPSRSGTVALIGRPNVGKSTLLNAALQQPLSIVSKTPQTTRDALLGVVHHGSAELALLDTPGLHRPRTQLGRVMNEAARDAARRADVVVFVTDVSPRPVKHKEDGTPIAPRPLLPHPGDLVLLSDLAPDRPVLLVVNKVDVLRDKRHLLPLLEAYGKVRNFDAVVPVSAQREDGITLVLDEIARFLPEGPFRYGVDDVTDKPARYFAAEYVREQILRATQDEVPHAAAVSIDRYAEPRAPGQAVQIDATIHVERQGQKRILIGTAGAMMKRIGIAARERIEELVGGKVVLRLWVAVTPDWRESVPRLEELGYGRARGGATDATEYMIVAERDAEADEADDTADDEGDEGDEDLDAEGEEDEDLDEEDLDDDDEGTLDEDEEE</sequence>
<feature type="compositionally biased region" description="Low complexity" evidence="8">
    <location>
        <begin position="165"/>
        <end position="183"/>
    </location>
</feature>
<keyword evidence="11" id="KW-1185">Reference proteome</keyword>